<dbReference type="Proteomes" id="UP001274321">
    <property type="component" value="Unassembled WGS sequence"/>
</dbReference>
<organism evidence="1 2">
    <name type="scientific">Terrihabitans rhizophilus</name>
    <dbReference type="NCBI Taxonomy" id="3092662"/>
    <lineage>
        <taxon>Bacteria</taxon>
        <taxon>Pseudomonadati</taxon>
        <taxon>Pseudomonadota</taxon>
        <taxon>Alphaproteobacteria</taxon>
        <taxon>Hyphomicrobiales</taxon>
        <taxon>Terrihabitans</taxon>
    </lineage>
</organism>
<dbReference type="Pfam" id="PF04364">
    <property type="entry name" value="DNA_pol3_chi"/>
    <property type="match status" value="1"/>
</dbReference>
<dbReference type="GO" id="GO:0003887">
    <property type="term" value="F:DNA-directed DNA polymerase activity"/>
    <property type="evidence" value="ECO:0007669"/>
    <property type="project" value="UniProtKB-EC"/>
</dbReference>
<dbReference type="PANTHER" id="PTHR38767">
    <property type="entry name" value="DNA POLYMERASE III SUBUNIT CHI"/>
    <property type="match status" value="1"/>
</dbReference>
<comment type="caution">
    <text evidence="1">The sequence shown here is derived from an EMBL/GenBank/DDBJ whole genome shotgun (WGS) entry which is preliminary data.</text>
</comment>
<dbReference type="SUPFAM" id="SSF102400">
    <property type="entry name" value="DNA polymerase III chi subunit"/>
    <property type="match status" value="1"/>
</dbReference>
<dbReference type="InterPro" id="IPR007459">
    <property type="entry name" value="DNA_pol3_chi"/>
</dbReference>
<keyword evidence="2" id="KW-1185">Reference proteome</keyword>
<dbReference type="EC" id="2.7.7.7" evidence="1"/>
<accession>A0ABU4RK95</accession>
<dbReference type="EMBL" id="JAXAFJ010000002">
    <property type="protein sequence ID" value="MDX6805264.1"/>
    <property type="molecule type" value="Genomic_DNA"/>
</dbReference>
<dbReference type="RefSeq" id="WP_319843389.1">
    <property type="nucleotide sequence ID" value="NZ_JAXAFJ010000002.1"/>
</dbReference>
<reference evidence="1 2" key="1">
    <citation type="submission" date="2023-11" db="EMBL/GenBank/DDBJ databases">
        <authorList>
            <person name="Bao R."/>
        </authorList>
    </citation>
    <scope>NUCLEOTIDE SEQUENCE [LARGE SCALE GENOMIC DNA]</scope>
    <source>
        <strain evidence="1 2">PJ23</strain>
    </source>
</reference>
<evidence type="ECO:0000313" key="2">
    <source>
        <dbReference type="Proteomes" id="UP001274321"/>
    </source>
</evidence>
<keyword evidence="1" id="KW-0808">Transferase</keyword>
<protein>
    <submittedName>
        <fullName evidence="1">DNA polymerase III subunit chi</fullName>
        <ecNumber evidence="1">2.7.7.7</ecNumber>
    </submittedName>
</protein>
<dbReference type="InterPro" id="IPR036768">
    <property type="entry name" value="PolIII_chi_sf"/>
</dbReference>
<keyword evidence="1" id="KW-0548">Nucleotidyltransferase</keyword>
<dbReference type="Gene3D" id="3.40.50.10110">
    <property type="entry name" value="DNA polymerase III subunit chi"/>
    <property type="match status" value="1"/>
</dbReference>
<dbReference type="PANTHER" id="PTHR38767:SF1">
    <property type="entry name" value="DNA POLYMERASE III SUBUNIT CHI"/>
    <property type="match status" value="1"/>
</dbReference>
<proteinExistence type="predicted"/>
<dbReference type="NCBIfam" id="NF004347">
    <property type="entry name" value="PRK05728.1-4"/>
    <property type="match status" value="1"/>
</dbReference>
<name>A0ABU4RK95_9HYPH</name>
<evidence type="ECO:0000313" key="1">
    <source>
        <dbReference type="EMBL" id="MDX6805264.1"/>
    </source>
</evidence>
<gene>
    <name evidence="1" type="ORF">SCD90_04225</name>
</gene>
<sequence>MTEILFYHLQSQPVERVLPQLLGKCLERGWNVVVQASSEERVQALDDALWTYSAESFLPHGTVRDGAVETQPIFLTPEDINPNKAKVRVLVDGASGPDLAGYTRAIVMFDGNLTDALATERERWKALKAAGHQVTYWQQDGDGRWVKKA</sequence>